<organism evidence="2 3">
    <name type="scientific">Ensete ventricosum</name>
    <name type="common">Abyssinian banana</name>
    <name type="synonym">Musa ensete</name>
    <dbReference type="NCBI Taxonomy" id="4639"/>
    <lineage>
        <taxon>Eukaryota</taxon>
        <taxon>Viridiplantae</taxon>
        <taxon>Streptophyta</taxon>
        <taxon>Embryophyta</taxon>
        <taxon>Tracheophyta</taxon>
        <taxon>Spermatophyta</taxon>
        <taxon>Magnoliopsida</taxon>
        <taxon>Liliopsida</taxon>
        <taxon>Zingiberales</taxon>
        <taxon>Musaceae</taxon>
        <taxon>Ensete</taxon>
    </lineage>
</organism>
<evidence type="ECO:0000256" key="1">
    <source>
        <dbReference type="SAM" id="Phobius"/>
    </source>
</evidence>
<dbReference type="AlphaFoldDB" id="A0A427ANL7"/>
<proteinExistence type="predicted"/>
<dbReference type="EMBL" id="AMZH03001830">
    <property type="protein sequence ID" value="RRT77816.1"/>
    <property type="molecule type" value="Genomic_DNA"/>
</dbReference>
<keyword evidence="1" id="KW-0812">Transmembrane</keyword>
<name>A0A427ANL7_ENSVE</name>
<accession>A0A427ANL7</accession>
<evidence type="ECO:0000313" key="3">
    <source>
        <dbReference type="Proteomes" id="UP000287651"/>
    </source>
</evidence>
<keyword evidence="1" id="KW-1133">Transmembrane helix</keyword>
<reference evidence="2 3" key="1">
    <citation type="journal article" date="2014" name="Agronomy (Basel)">
        <title>A Draft Genome Sequence for Ensete ventricosum, the Drought-Tolerant Tree Against Hunger.</title>
        <authorList>
            <person name="Harrison J."/>
            <person name="Moore K.A."/>
            <person name="Paszkiewicz K."/>
            <person name="Jones T."/>
            <person name="Grant M."/>
            <person name="Ambacheew D."/>
            <person name="Muzemil S."/>
            <person name="Studholme D.J."/>
        </authorList>
    </citation>
    <scope>NUCLEOTIDE SEQUENCE [LARGE SCALE GENOMIC DNA]</scope>
</reference>
<gene>
    <name evidence="2" type="ORF">B296_00021076</name>
</gene>
<evidence type="ECO:0000313" key="2">
    <source>
        <dbReference type="EMBL" id="RRT77816.1"/>
    </source>
</evidence>
<sequence length="65" mass="7516">MILLLSLQELMSMIFVQRKFCAFAPYFIFYVGSLHAVCALHHFPPTLLYSLVYIELMMALMPTIS</sequence>
<dbReference type="Proteomes" id="UP000287651">
    <property type="component" value="Unassembled WGS sequence"/>
</dbReference>
<feature type="transmembrane region" description="Helical" evidence="1">
    <location>
        <begin position="20"/>
        <end position="42"/>
    </location>
</feature>
<protein>
    <submittedName>
        <fullName evidence="2">Uncharacterized protein</fullName>
    </submittedName>
</protein>
<comment type="caution">
    <text evidence="2">The sequence shown here is derived from an EMBL/GenBank/DDBJ whole genome shotgun (WGS) entry which is preliminary data.</text>
</comment>
<keyword evidence="1" id="KW-0472">Membrane</keyword>